<sequence>MAVMTSASGILICTMVDAKESTYQTFGHASRL</sequence>
<gene>
    <name evidence="1" type="ORF">PPTG_24433</name>
</gene>
<name>W2PFE1_PHYN3</name>
<protein>
    <submittedName>
        <fullName evidence="1">Uncharacterized protein</fullName>
    </submittedName>
</protein>
<dbReference type="VEuPathDB" id="FungiDB:PPTG_24433"/>
<dbReference type="EMBL" id="KI669654">
    <property type="protein sequence ID" value="ETM99345.1"/>
    <property type="molecule type" value="Genomic_DNA"/>
</dbReference>
<proteinExistence type="predicted"/>
<dbReference type="AlphaFoldDB" id="W2PFE1"/>
<organism evidence="1 2">
    <name type="scientific">Phytophthora nicotianae (strain INRA-310)</name>
    <name type="common">Phytophthora parasitica</name>
    <dbReference type="NCBI Taxonomy" id="761204"/>
    <lineage>
        <taxon>Eukaryota</taxon>
        <taxon>Sar</taxon>
        <taxon>Stramenopiles</taxon>
        <taxon>Oomycota</taxon>
        <taxon>Peronosporomycetes</taxon>
        <taxon>Peronosporales</taxon>
        <taxon>Peronosporaceae</taxon>
        <taxon>Phytophthora</taxon>
    </lineage>
</organism>
<evidence type="ECO:0000313" key="1">
    <source>
        <dbReference type="EMBL" id="ETM99345.1"/>
    </source>
</evidence>
<dbReference type="GeneID" id="20193032"/>
<evidence type="ECO:0000313" key="2">
    <source>
        <dbReference type="Proteomes" id="UP000018817"/>
    </source>
</evidence>
<accession>W2PFE1</accession>
<reference evidence="2" key="1">
    <citation type="submission" date="2011-12" db="EMBL/GenBank/DDBJ databases">
        <authorList>
            <consortium name="The Broad Institute Genome Sequencing Platform"/>
            <person name="Russ C."/>
            <person name="Tyler B."/>
            <person name="Panabieres F."/>
            <person name="Shan W."/>
            <person name="Tripathy S."/>
            <person name="Grunwald N."/>
            <person name="Machado M."/>
            <person name="Young S.K."/>
            <person name="Zeng Q."/>
            <person name="Gargeya S."/>
            <person name="Fitzgerald M."/>
            <person name="Haas B."/>
            <person name="Abouelleil A."/>
            <person name="Alvarado L."/>
            <person name="Arachchi H.M."/>
            <person name="Berlin A."/>
            <person name="Chapman S.B."/>
            <person name="Gearin G."/>
            <person name="Goldberg J."/>
            <person name="Griggs A."/>
            <person name="Gujja S."/>
            <person name="Hansen M."/>
            <person name="Heiman D."/>
            <person name="Howarth C."/>
            <person name="Larimer J."/>
            <person name="Lui A."/>
            <person name="MacDonald P.J.P."/>
            <person name="McCowen C."/>
            <person name="Montmayeur A."/>
            <person name="Murphy C."/>
            <person name="Neiman D."/>
            <person name="Pearson M."/>
            <person name="Priest M."/>
            <person name="Roberts A."/>
            <person name="Saif S."/>
            <person name="Shea T."/>
            <person name="Sisk P."/>
            <person name="Stolte C."/>
            <person name="Sykes S."/>
            <person name="Wortman J."/>
            <person name="Nusbaum C."/>
            <person name="Birren B."/>
        </authorList>
    </citation>
    <scope>NUCLEOTIDE SEQUENCE [LARGE SCALE GENOMIC DNA]</scope>
    <source>
        <strain evidence="2">INRA-310</strain>
    </source>
</reference>
<reference evidence="1 2" key="2">
    <citation type="submission" date="2013-11" db="EMBL/GenBank/DDBJ databases">
        <title>The Genome Sequence of Phytophthora parasitica INRA-310.</title>
        <authorList>
            <consortium name="The Broad Institute Genomics Platform"/>
            <person name="Russ C."/>
            <person name="Tyler B."/>
            <person name="Panabieres F."/>
            <person name="Shan W."/>
            <person name="Tripathy S."/>
            <person name="Grunwald N."/>
            <person name="Machado M."/>
            <person name="Johnson C.S."/>
            <person name="Arredondo F."/>
            <person name="Hong C."/>
            <person name="Coffey M."/>
            <person name="Young S.K."/>
            <person name="Zeng Q."/>
            <person name="Gargeya S."/>
            <person name="Fitzgerald M."/>
            <person name="Abouelleil A."/>
            <person name="Alvarado L."/>
            <person name="Chapman S.B."/>
            <person name="Gainer-Dewar J."/>
            <person name="Goldberg J."/>
            <person name="Griggs A."/>
            <person name="Gujja S."/>
            <person name="Hansen M."/>
            <person name="Howarth C."/>
            <person name="Imamovic A."/>
            <person name="Ireland A."/>
            <person name="Larimer J."/>
            <person name="McCowan C."/>
            <person name="Murphy C."/>
            <person name="Pearson M."/>
            <person name="Poon T.W."/>
            <person name="Priest M."/>
            <person name="Roberts A."/>
            <person name="Saif S."/>
            <person name="Shea T."/>
            <person name="Sykes S."/>
            <person name="Wortman J."/>
            <person name="Nusbaum C."/>
            <person name="Birren B."/>
        </authorList>
    </citation>
    <scope>NUCLEOTIDE SEQUENCE [LARGE SCALE GENOMIC DNA]</scope>
    <source>
        <strain evidence="1 2">INRA-310</strain>
    </source>
</reference>
<dbReference type="Proteomes" id="UP000018817">
    <property type="component" value="Unassembled WGS sequence"/>
</dbReference>
<dbReference type="RefSeq" id="XP_008915398.1">
    <property type="nucleotide sequence ID" value="XM_008917150.1"/>
</dbReference>